<organism evidence="1 2">
    <name type="scientific">Catharanthus roseus</name>
    <name type="common">Madagascar periwinkle</name>
    <name type="synonym">Vinca rosea</name>
    <dbReference type="NCBI Taxonomy" id="4058"/>
    <lineage>
        <taxon>Eukaryota</taxon>
        <taxon>Viridiplantae</taxon>
        <taxon>Streptophyta</taxon>
        <taxon>Embryophyta</taxon>
        <taxon>Tracheophyta</taxon>
        <taxon>Spermatophyta</taxon>
        <taxon>Magnoliopsida</taxon>
        <taxon>eudicotyledons</taxon>
        <taxon>Gunneridae</taxon>
        <taxon>Pentapetalae</taxon>
        <taxon>asterids</taxon>
        <taxon>lamiids</taxon>
        <taxon>Gentianales</taxon>
        <taxon>Apocynaceae</taxon>
        <taxon>Rauvolfioideae</taxon>
        <taxon>Vinceae</taxon>
        <taxon>Catharanthinae</taxon>
        <taxon>Catharanthus</taxon>
    </lineage>
</organism>
<name>A0ACC0A7Z5_CATRO</name>
<proteinExistence type="predicted"/>
<reference evidence="2" key="1">
    <citation type="journal article" date="2023" name="Nat. Plants">
        <title>Single-cell RNA sequencing provides a high-resolution roadmap for understanding the multicellular compartmentation of specialized metabolism.</title>
        <authorList>
            <person name="Sun S."/>
            <person name="Shen X."/>
            <person name="Li Y."/>
            <person name="Li Y."/>
            <person name="Wang S."/>
            <person name="Li R."/>
            <person name="Zhang H."/>
            <person name="Shen G."/>
            <person name="Guo B."/>
            <person name="Wei J."/>
            <person name="Xu J."/>
            <person name="St-Pierre B."/>
            <person name="Chen S."/>
            <person name="Sun C."/>
        </authorList>
    </citation>
    <scope>NUCLEOTIDE SEQUENCE [LARGE SCALE GENOMIC DNA]</scope>
</reference>
<evidence type="ECO:0000313" key="1">
    <source>
        <dbReference type="EMBL" id="KAI5656375.1"/>
    </source>
</evidence>
<dbReference type="Proteomes" id="UP001060085">
    <property type="component" value="Linkage Group LG06"/>
</dbReference>
<sequence length="190" mass="22095">MGYTGSAKKIYNVVAKIKKNRMQVRNTIEEVLCLSAQRGYTVFYKNYEDNNVLSDIVFAYPTSIEMMRTWSYVLIMDTHIKQTKKVQSATVGSGRNDPDWKSNVLKTKWQSKPDFLHYLFTTWLNPFVHKFVRYWTKRVMHFGVETTNQAESEYSVLKLWLSTCPGDLEIVFLNIDSLIEGQIADIKASL</sequence>
<comment type="caution">
    <text evidence="1">The sequence shown here is derived from an EMBL/GenBank/DDBJ whole genome shotgun (WGS) entry which is preliminary data.</text>
</comment>
<dbReference type="EMBL" id="CM044706">
    <property type="protein sequence ID" value="KAI5656375.1"/>
    <property type="molecule type" value="Genomic_DNA"/>
</dbReference>
<accession>A0ACC0A7Z5</accession>
<keyword evidence="2" id="KW-1185">Reference proteome</keyword>
<gene>
    <name evidence="1" type="ORF">M9H77_25168</name>
</gene>
<evidence type="ECO:0000313" key="2">
    <source>
        <dbReference type="Proteomes" id="UP001060085"/>
    </source>
</evidence>
<protein>
    <submittedName>
        <fullName evidence="1">Uncharacterized protein</fullName>
    </submittedName>
</protein>